<dbReference type="Proteomes" id="UP001141806">
    <property type="component" value="Unassembled WGS sequence"/>
</dbReference>
<evidence type="ECO:0008006" key="3">
    <source>
        <dbReference type="Google" id="ProtNLM"/>
    </source>
</evidence>
<organism evidence="1 2">
    <name type="scientific">Protea cynaroides</name>
    <dbReference type="NCBI Taxonomy" id="273540"/>
    <lineage>
        <taxon>Eukaryota</taxon>
        <taxon>Viridiplantae</taxon>
        <taxon>Streptophyta</taxon>
        <taxon>Embryophyta</taxon>
        <taxon>Tracheophyta</taxon>
        <taxon>Spermatophyta</taxon>
        <taxon>Magnoliopsida</taxon>
        <taxon>Proteales</taxon>
        <taxon>Proteaceae</taxon>
        <taxon>Protea</taxon>
    </lineage>
</organism>
<gene>
    <name evidence="1" type="ORF">NE237_004900</name>
</gene>
<protein>
    <recommendedName>
        <fullName evidence="3">Pentatricopeptide repeat-containing protein</fullName>
    </recommendedName>
</protein>
<dbReference type="AlphaFoldDB" id="A0A9Q0KJT3"/>
<dbReference type="InterPro" id="IPR011990">
    <property type="entry name" value="TPR-like_helical_dom_sf"/>
</dbReference>
<dbReference type="Gene3D" id="1.25.40.10">
    <property type="entry name" value="Tetratricopeptide repeat domain"/>
    <property type="match status" value="2"/>
</dbReference>
<reference evidence="1" key="1">
    <citation type="journal article" date="2023" name="Plant J.">
        <title>The genome of the king protea, Protea cynaroides.</title>
        <authorList>
            <person name="Chang J."/>
            <person name="Duong T.A."/>
            <person name="Schoeman C."/>
            <person name="Ma X."/>
            <person name="Roodt D."/>
            <person name="Barker N."/>
            <person name="Li Z."/>
            <person name="Van de Peer Y."/>
            <person name="Mizrachi E."/>
        </authorList>
    </citation>
    <scope>NUCLEOTIDE SEQUENCE</scope>
    <source>
        <tissue evidence="1">Young leaves</tissue>
    </source>
</reference>
<sequence>MTKKLPTNSTPLDRHLLCGSVKTLLGKLVSGFAEEVLGSFYLSWMSSLMHTYSSVRVPELKPSSISGDGKRGTTKLMAIAHGLVSLIHLPFPISSSSHSVRWNRFRFHPFGSSGWGSVQLCSRFSIRRCKEKGLSFLGQQGRLGIGEFRVFGSVELEQFLTSDDRDEMSEGFFEAIEELERMVREPADVLEAMNHRLSPRELQLVLVYFSQEGRDSWCALEVFEWLQKENRVDKETMELMVSIMCGWVKKLIEGEHDIGDVVELLVDMDCVGLKPSFSMIEKVISLYWDMGKKQKAVLFVKEVLRRGIVYAADEGEGEKGGPTGYLAWRMVGEGDYRGAIKLVIDFRECGLKPEIYSYLIAMTAVVKELNEFSKAARKLKGFVRTGLIAEIDVENAELIEKYQSDILGDGVRLSNWVIQEGSSSLSGAVHEKLLAMYICAGRGLEAEKQLWEIKLMGKEADRVLYDIVLAICASQKEGSAVARLLTSLEVTSSLHWKKTLSWLLRGYIKGGHFEDASETIIKMLDLGFYPEQLDRVAVLQGLRKRIQLSRNVEPYLRLCQRLSDADLIGPCLVYLYINRSGEATGSIVYHFIKGRAWSLALGIEGLRVSSLLCTCTVAFERFMPATKLPSPEFS</sequence>
<dbReference type="PANTHER" id="PTHR47880">
    <property type="entry name" value="OS05G0353300 PROTEIN"/>
    <property type="match status" value="1"/>
</dbReference>
<name>A0A9Q0KJT3_9MAGN</name>
<keyword evidence="2" id="KW-1185">Reference proteome</keyword>
<dbReference type="EMBL" id="JAMYWD010000005">
    <property type="protein sequence ID" value="KAJ4971801.1"/>
    <property type="molecule type" value="Genomic_DNA"/>
</dbReference>
<evidence type="ECO:0000313" key="2">
    <source>
        <dbReference type="Proteomes" id="UP001141806"/>
    </source>
</evidence>
<accession>A0A9Q0KJT3</accession>
<dbReference type="PANTHER" id="PTHR47880:SF1">
    <property type="entry name" value="OS05G0353300 PROTEIN"/>
    <property type="match status" value="1"/>
</dbReference>
<evidence type="ECO:0000313" key="1">
    <source>
        <dbReference type="EMBL" id="KAJ4971801.1"/>
    </source>
</evidence>
<dbReference type="OrthoDB" id="2019753at2759"/>
<proteinExistence type="predicted"/>
<comment type="caution">
    <text evidence="1">The sequence shown here is derived from an EMBL/GenBank/DDBJ whole genome shotgun (WGS) entry which is preliminary data.</text>
</comment>